<evidence type="ECO:0000313" key="3">
    <source>
        <dbReference type="Proteomes" id="UP001596391"/>
    </source>
</evidence>
<sequence length="128" mass="14274">MMATATPVSKTYPAPQIAAALGSWYDERMQTALRRPKSPEERKAEGGSVFDIQPELSSQQAVAVLLELEEILGYEPKKKVIRRGGYRSRAEFIQDLSAKIEADFNNHYAARKMVASVIEAEQPVHAQL</sequence>
<proteinExistence type="predicted"/>
<feature type="region of interest" description="Disordered" evidence="1">
    <location>
        <begin position="30"/>
        <end position="50"/>
    </location>
</feature>
<accession>A0ABW1Z9I3</accession>
<evidence type="ECO:0000256" key="1">
    <source>
        <dbReference type="SAM" id="MobiDB-lite"/>
    </source>
</evidence>
<reference evidence="3" key="1">
    <citation type="journal article" date="2019" name="Int. J. Syst. Evol. Microbiol.">
        <title>The Global Catalogue of Microorganisms (GCM) 10K type strain sequencing project: providing services to taxonomists for standard genome sequencing and annotation.</title>
        <authorList>
            <consortium name="The Broad Institute Genomics Platform"/>
            <consortium name="The Broad Institute Genome Sequencing Center for Infectious Disease"/>
            <person name="Wu L."/>
            <person name="Ma J."/>
        </authorList>
    </citation>
    <scope>NUCLEOTIDE SEQUENCE [LARGE SCALE GENOMIC DNA]</scope>
    <source>
        <strain evidence="3">CGMCC 1.16026</strain>
    </source>
</reference>
<name>A0ABW1Z9I3_9BACT</name>
<keyword evidence="3" id="KW-1185">Reference proteome</keyword>
<gene>
    <name evidence="2" type="ORF">ACFQBQ_08150</name>
</gene>
<dbReference type="Proteomes" id="UP001596391">
    <property type="component" value="Unassembled WGS sequence"/>
</dbReference>
<organism evidence="2 3">
    <name type="scientific">Granulicella cerasi</name>
    <dbReference type="NCBI Taxonomy" id="741063"/>
    <lineage>
        <taxon>Bacteria</taxon>
        <taxon>Pseudomonadati</taxon>
        <taxon>Acidobacteriota</taxon>
        <taxon>Terriglobia</taxon>
        <taxon>Terriglobales</taxon>
        <taxon>Acidobacteriaceae</taxon>
        <taxon>Granulicella</taxon>
    </lineage>
</organism>
<dbReference type="EMBL" id="JBHSWI010000001">
    <property type="protein sequence ID" value="MFC6645555.1"/>
    <property type="molecule type" value="Genomic_DNA"/>
</dbReference>
<comment type="caution">
    <text evidence="2">The sequence shown here is derived from an EMBL/GenBank/DDBJ whole genome shotgun (WGS) entry which is preliminary data.</text>
</comment>
<protein>
    <submittedName>
        <fullName evidence="2">Uncharacterized protein</fullName>
    </submittedName>
</protein>
<dbReference type="RefSeq" id="WP_390234692.1">
    <property type="nucleotide sequence ID" value="NZ_JBHSWI010000001.1"/>
</dbReference>
<evidence type="ECO:0000313" key="2">
    <source>
        <dbReference type="EMBL" id="MFC6645555.1"/>
    </source>
</evidence>